<dbReference type="EMBL" id="LT629785">
    <property type="protein sequence ID" value="SDU33325.1"/>
    <property type="molecule type" value="Genomic_DNA"/>
</dbReference>
<sequence>MNQQQEILAPLQLHSSAGLLNQPGWARQPFWQYRRSGVPASAWRIKEWDYYAVVSPAGFAIALTASNLGYAGLYAICFVDLASGQSYQSEALQVLPLARHAFPEQAADGEICFHSKHLSLHFVSVAGQRRLHFASSQLQGPDGRGIEGEILLSQPPGLESMNIATSWAENRKAFYYNSKLNCLPASGAFDFGGKHHVLQPERDLGVLDWGRGVWTYDNTWYWASASGFLDGVPFGFNLGYGFSDRSVATENLLVYGGRVHKLDQVEFHFDRNDWLKPWQVSSNDRRLQLSFRPAVDRNSRLNLLAIASEQHQLFGYYSGQAVLDDGRILQLQDFPGFAEEVRNRW</sequence>
<reference evidence="2" key="1">
    <citation type="submission" date="2016-10" db="EMBL/GenBank/DDBJ databases">
        <authorList>
            <person name="Varghese N."/>
            <person name="Submissions S."/>
        </authorList>
    </citation>
    <scope>NUCLEOTIDE SEQUENCE [LARGE SCALE GENOMIC DNA]</scope>
    <source>
        <strain evidence="2">DSM 17875</strain>
    </source>
</reference>
<dbReference type="PANTHER" id="PTHR35868:SF3">
    <property type="entry name" value="DUF2804 DOMAIN-CONTAINING PROTEIN"/>
    <property type="match status" value="1"/>
</dbReference>
<name>A0A1H2HN87_9PSED</name>
<dbReference type="InterPro" id="IPR021243">
    <property type="entry name" value="DUF2804"/>
</dbReference>
<proteinExistence type="predicted"/>
<organism evidence="1 2">
    <name type="scientific">Pseudomonas pohangensis</name>
    <dbReference type="NCBI Taxonomy" id="364197"/>
    <lineage>
        <taxon>Bacteria</taxon>
        <taxon>Pseudomonadati</taxon>
        <taxon>Pseudomonadota</taxon>
        <taxon>Gammaproteobacteria</taxon>
        <taxon>Pseudomonadales</taxon>
        <taxon>Pseudomonadaceae</taxon>
        <taxon>Pseudomonas</taxon>
    </lineage>
</organism>
<keyword evidence="2" id="KW-1185">Reference proteome</keyword>
<dbReference type="PANTHER" id="PTHR35868">
    <property type="entry name" value="DUF2804 DOMAIN-CONTAINING PROTEIN-RELATED"/>
    <property type="match status" value="1"/>
</dbReference>
<evidence type="ECO:0008006" key="3">
    <source>
        <dbReference type="Google" id="ProtNLM"/>
    </source>
</evidence>
<dbReference type="Pfam" id="PF10974">
    <property type="entry name" value="DUF2804"/>
    <property type="match status" value="1"/>
</dbReference>
<dbReference type="STRING" id="364197.SAMN05216296_3137"/>
<accession>A0A1H2HN87</accession>
<dbReference type="Proteomes" id="UP000243232">
    <property type="component" value="Chromosome I"/>
</dbReference>
<evidence type="ECO:0000313" key="2">
    <source>
        <dbReference type="Proteomes" id="UP000243232"/>
    </source>
</evidence>
<gene>
    <name evidence="1" type="ORF">SAMN05216296_3137</name>
</gene>
<protein>
    <recommendedName>
        <fullName evidence="3">DUF2804 domain-containing protein</fullName>
    </recommendedName>
</protein>
<evidence type="ECO:0000313" key="1">
    <source>
        <dbReference type="EMBL" id="SDU33325.1"/>
    </source>
</evidence>
<dbReference type="RefSeq" id="WP_197673515.1">
    <property type="nucleotide sequence ID" value="NZ_LT629785.1"/>
</dbReference>
<dbReference type="AlphaFoldDB" id="A0A1H2HN87"/>